<evidence type="ECO:0008006" key="4">
    <source>
        <dbReference type="Google" id="ProtNLM"/>
    </source>
</evidence>
<evidence type="ECO:0000313" key="3">
    <source>
        <dbReference type="Proteomes" id="UP000316426"/>
    </source>
</evidence>
<gene>
    <name evidence="2" type="ORF">Spa11_03710</name>
</gene>
<dbReference type="KEGG" id="bmei:Spa11_03710"/>
<dbReference type="AlphaFoldDB" id="A0A518K343"/>
<keyword evidence="1" id="KW-0732">Signal</keyword>
<dbReference type="InterPro" id="IPR024079">
    <property type="entry name" value="MetalloPept_cat_dom_sf"/>
</dbReference>
<dbReference type="Proteomes" id="UP000316426">
    <property type="component" value="Chromosome"/>
</dbReference>
<dbReference type="Gene3D" id="3.40.390.10">
    <property type="entry name" value="Collagenase (Catalytic Domain)"/>
    <property type="match status" value="1"/>
</dbReference>
<feature type="signal peptide" evidence="1">
    <location>
        <begin position="1"/>
        <end position="22"/>
    </location>
</feature>
<sequence length="573" mass="60795" precursor="true">MNHSTKYFTLACWLATASLSQAFSLIAPGEPADLINEPDRYYSFDPGVVTWKMDNSFRGTYSDPELLNQVRLAFAEWQTASASAERRSSPRYRWNRFNGEQDVIDLKSVLTHEIGHAIGFQHGDAAWFNETAPDGSAWNRNYRYINGVLTAAAPLGGEVMNEGNRDGFMPAQKSPTGIRAGEYWRTLSKDEIAGLDYAYGAPIDFQEVGPNDDAMITVSTFQGSGGSNLGVAGPDTWVNRNGSNSADGRRILTSSIGITNNANKPLGILPRTSSWYYDNATGEALVGINVRSEGTSTRNPLAVYSSGSNRFNSYEPANTVLLHALENRGHGFSDPSGGSIPVSGGVQFGLQLDVWDWTVDRATAITTGGDPIPLPVVALHGFNHGGFASPDVDDHDHFAGHGADDVAHGMTTTSGVYTKLVEGIRVAAGAEPATLVELAFASVEGLGLDGDDLTPQTLAMLQTTGALSPISVPPVQLGAYEDLFVVLDGLVDDLPADLQAAGNFLMAGNPLFAEAMEAGEVLVYARTTGQAGSVGSFSLLNSAAIVGQMVPEPAGLVMAALAATVGLSRRRTR</sequence>
<feature type="chain" id="PRO_5022010448" description="PEP-CTERM protein-sorting domain-containing protein" evidence="1">
    <location>
        <begin position="23"/>
        <end position="573"/>
    </location>
</feature>
<evidence type="ECO:0000256" key="1">
    <source>
        <dbReference type="SAM" id="SignalP"/>
    </source>
</evidence>
<keyword evidence="3" id="KW-1185">Reference proteome</keyword>
<proteinExistence type="predicted"/>
<dbReference type="RefSeq" id="WP_145106055.1">
    <property type="nucleotide sequence ID" value="NZ_CP036349.1"/>
</dbReference>
<dbReference type="GO" id="GO:0008237">
    <property type="term" value="F:metallopeptidase activity"/>
    <property type="evidence" value="ECO:0007669"/>
    <property type="project" value="InterPro"/>
</dbReference>
<evidence type="ECO:0000313" key="2">
    <source>
        <dbReference type="EMBL" id="QDV72199.1"/>
    </source>
</evidence>
<dbReference type="EMBL" id="CP036349">
    <property type="protein sequence ID" value="QDV72199.1"/>
    <property type="molecule type" value="Genomic_DNA"/>
</dbReference>
<protein>
    <recommendedName>
        <fullName evidence="4">PEP-CTERM protein-sorting domain-containing protein</fullName>
    </recommendedName>
</protein>
<dbReference type="SUPFAM" id="SSF55486">
    <property type="entry name" value="Metalloproteases ('zincins'), catalytic domain"/>
    <property type="match status" value="1"/>
</dbReference>
<name>A0A518K343_9BACT</name>
<accession>A0A518K343</accession>
<organism evidence="2 3">
    <name type="scientific">Botrimarina mediterranea</name>
    <dbReference type="NCBI Taxonomy" id="2528022"/>
    <lineage>
        <taxon>Bacteria</taxon>
        <taxon>Pseudomonadati</taxon>
        <taxon>Planctomycetota</taxon>
        <taxon>Planctomycetia</taxon>
        <taxon>Pirellulales</taxon>
        <taxon>Lacipirellulaceae</taxon>
        <taxon>Botrimarina</taxon>
    </lineage>
</organism>
<reference evidence="2 3" key="1">
    <citation type="submission" date="2019-02" db="EMBL/GenBank/DDBJ databases">
        <title>Deep-cultivation of Planctomycetes and their phenomic and genomic characterization uncovers novel biology.</title>
        <authorList>
            <person name="Wiegand S."/>
            <person name="Jogler M."/>
            <person name="Boedeker C."/>
            <person name="Pinto D."/>
            <person name="Vollmers J."/>
            <person name="Rivas-Marin E."/>
            <person name="Kohn T."/>
            <person name="Peeters S.H."/>
            <person name="Heuer A."/>
            <person name="Rast P."/>
            <person name="Oberbeckmann S."/>
            <person name="Bunk B."/>
            <person name="Jeske O."/>
            <person name="Meyerdierks A."/>
            <person name="Storesund J.E."/>
            <person name="Kallscheuer N."/>
            <person name="Luecker S."/>
            <person name="Lage O.M."/>
            <person name="Pohl T."/>
            <person name="Merkel B.J."/>
            <person name="Hornburger P."/>
            <person name="Mueller R.-W."/>
            <person name="Bruemmer F."/>
            <person name="Labrenz M."/>
            <person name="Spormann A.M."/>
            <person name="Op den Camp H."/>
            <person name="Overmann J."/>
            <person name="Amann R."/>
            <person name="Jetten M.S.M."/>
            <person name="Mascher T."/>
            <person name="Medema M.H."/>
            <person name="Devos D.P."/>
            <person name="Kaster A.-K."/>
            <person name="Ovreas L."/>
            <person name="Rohde M."/>
            <person name="Galperin M.Y."/>
            <person name="Jogler C."/>
        </authorList>
    </citation>
    <scope>NUCLEOTIDE SEQUENCE [LARGE SCALE GENOMIC DNA]</scope>
    <source>
        <strain evidence="2 3">Spa11</strain>
    </source>
</reference>